<dbReference type="PANTHER" id="PTHR36453">
    <property type="entry name" value="SECRETED PROTEIN-RELATED"/>
    <property type="match status" value="1"/>
</dbReference>
<gene>
    <name evidence="3" type="ORF">QEH59_00605</name>
</gene>
<feature type="chain" id="PRO_5046156937" evidence="1">
    <location>
        <begin position="21"/>
        <end position="674"/>
    </location>
</feature>
<dbReference type="Gene3D" id="2.160.20.10">
    <property type="entry name" value="Single-stranded right-handed beta-helix, Pectin lyase-like"/>
    <property type="match status" value="2"/>
</dbReference>
<evidence type="ECO:0000256" key="1">
    <source>
        <dbReference type="SAM" id="SignalP"/>
    </source>
</evidence>
<dbReference type="SMART" id="SM00710">
    <property type="entry name" value="PbH1"/>
    <property type="match status" value="6"/>
</dbReference>
<feature type="domain" description="Right handed beta helix" evidence="2">
    <location>
        <begin position="451"/>
        <end position="576"/>
    </location>
</feature>
<dbReference type="InterPro" id="IPR012334">
    <property type="entry name" value="Pectin_lyas_fold"/>
</dbReference>
<comment type="caution">
    <text evidence="3">The sequence shown here is derived from an EMBL/GenBank/DDBJ whole genome shotgun (WGS) entry which is preliminary data.</text>
</comment>
<dbReference type="RefSeq" id="WP_308983413.1">
    <property type="nucleotide sequence ID" value="NZ_JARXIC010000001.1"/>
</dbReference>
<dbReference type="Pfam" id="PF13229">
    <property type="entry name" value="Beta_helix"/>
    <property type="match status" value="1"/>
</dbReference>
<evidence type="ECO:0000259" key="2">
    <source>
        <dbReference type="Pfam" id="PF13229"/>
    </source>
</evidence>
<evidence type="ECO:0000313" key="3">
    <source>
        <dbReference type="EMBL" id="MDQ8192904.1"/>
    </source>
</evidence>
<organism evidence="3 4">
    <name type="scientific">Thalassobacterium sedimentorum</name>
    <dbReference type="NCBI Taxonomy" id="3041258"/>
    <lineage>
        <taxon>Bacteria</taxon>
        <taxon>Pseudomonadati</taxon>
        <taxon>Verrucomicrobiota</taxon>
        <taxon>Opitutia</taxon>
        <taxon>Puniceicoccales</taxon>
        <taxon>Coraliomargaritaceae</taxon>
        <taxon>Thalassobacterium</taxon>
    </lineage>
</organism>
<sequence length="674" mass="75073">MPQGLKLYLIALLATQTASAAIFYLSPAGNDSNPGTIEAPFATLERARTATRATNGPSTVILTPGRYPQMKTFQLDERDSNTTFSGKGALITGSKIIPNQAIEPVTDPAILKRLLPSVREKVKEIDLGKLGINDFGEIGPRGFRRPYAPAPLELFINGEPMSIAQWPNPEEAPIPIGKVLDKGPVTRNGDKPTRGGTFEFSTQRPNRWTSAEDVWLTGIFSVGWADNTVKIKNIDLEKQTITTQHPHMYGFSSGKPWNTWTALNLLEEIDLAGEFMSDKSSGKIYFLPPNNTDMSKCQIEVTIMKDPLISIEGSTELILDGLEIGYSRGMGVYIERGSNNRVQNSTLSNLGIVAVCIGQGVKSDTEYRHNFTGQPTSRELGSWHEHLYDNTTFNRQAGSGHGIINCEIYNIGAGAISLGGGDRLSLTPANNFVDNCHIYNFNRWDRTYRGAINIDGVGNRVSHNQINNAPGVAIYLHGNNHQIEYNEIHHVMLEGDDMGAFYMGRDPSERGNVIRYNYWHDIGVAHSTYALYFDDYGGDGSHVYGNAFERAGTKATIFINHSSDILVENNLFIDCNAPFRINGNIPEQEELFSKRLAAVRFDQQVWTQHYPNFKNYFKVERRRNIILKNNLVIKSNDPYLADGINGDFNLNIENETDSANSHMIPFDKIGRQKL</sequence>
<dbReference type="EMBL" id="JARXIC010000001">
    <property type="protein sequence ID" value="MDQ8192904.1"/>
    <property type="molecule type" value="Genomic_DNA"/>
</dbReference>
<name>A0ABU1AEI0_9BACT</name>
<evidence type="ECO:0000313" key="4">
    <source>
        <dbReference type="Proteomes" id="UP001243717"/>
    </source>
</evidence>
<dbReference type="InterPro" id="IPR039448">
    <property type="entry name" value="Beta_helix"/>
</dbReference>
<dbReference type="InterPro" id="IPR006626">
    <property type="entry name" value="PbH1"/>
</dbReference>
<accession>A0ABU1AEI0</accession>
<dbReference type="SUPFAM" id="SSF51126">
    <property type="entry name" value="Pectin lyase-like"/>
    <property type="match status" value="1"/>
</dbReference>
<dbReference type="Proteomes" id="UP001243717">
    <property type="component" value="Unassembled WGS sequence"/>
</dbReference>
<feature type="signal peptide" evidence="1">
    <location>
        <begin position="1"/>
        <end position="20"/>
    </location>
</feature>
<keyword evidence="1" id="KW-0732">Signal</keyword>
<keyword evidence="4" id="KW-1185">Reference proteome</keyword>
<reference evidence="3 4" key="1">
    <citation type="submission" date="2023-04" db="EMBL/GenBank/DDBJ databases">
        <title>A novel bacteria isolated from coastal sediment.</title>
        <authorList>
            <person name="Liu X.-J."/>
            <person name="Du Z.-J."/>
        </authorList>
    </citation>
    <scope>NUCLEOTIDE SEQUENCE [LARGE SCALE GENOMIC DNA]</scope>
    <source>
        <strain evidence="3 4">SDUM461004</strain>
    </source>
</reference>
<dbReference type="InterPro" id="IPR011050">
    <property type="entry name" value="Pectin_lyase_fold/virulence"/>
</dbReference>
<proteinExistence type="predicted"/>
<protein>
    <submittedName>
        <fullName evidence="3">Right-handed parallel beta-helix repeat-containing protein</fullName>
    </submittedName>
</protein>
<dbReference type="PANTHER" id="PTHR36453:SF1">
    <property type="entry name" value="RIGHT HANDED BETA HELIX DOMAIN-CONTAINING PROTEIN"/>
    <property type="match status" value="1"/>
</dbReference>